<dbReference type="Gene3D" id="2.60.40.10">
    <property type="entry name" value="Immunoglobulins"/>
    <property type="match status" value="1"/>
</dbReference>
<comment type="caution">
    <text evidence="1">The sequence shown here is derived from an EMBL/GenBank/DDBJ whole genome shotgun (WGS) entry which is preliminary data.</text>
</comment>
<protein>
    <submittedName>
        <fullName evidence="1">Alpha-L-rhamnosidase</fullName>
    </submittedName>
</protein>
<reference evidence="1" key="1">
    <citation type="submission" date="2013-08" db="EMBL/GenBank/DDBJ databases">
        <authorList>
            <person name="Mendez C."/>
            <person name="Richter M."/>
            <person name="Ferrer M."/>
            <person name="Sanchez J."/>
        </authorList>
    </citation>
    <scope>NUCLEOTIDE SEQUENCE</scope>
</reference>
<name>T0YAR8_9ZZZZ</name>
<dbReference type="InterPro" id="IPR016007">
    <property type="entry name" value="Alpha_rhamnosid"/>
</dbReference>
<dbReference type="EMBL" id="AUZY01012388">
    <property type="protein sequence ID" value="EQD30228.1"/>
    <property type="molecule type" value="Genomic_DNA"/>
</dbReference>
<dbReference type="PANTHER" id="PTHR33307">
    <property type="entry name" value="ALPHA-RHAMNOSIDASE (EUROFUNG)"/>
    <property type="match status" value="1"/>
</dbReference>
<sequence>MTTLIPTDLRCEFLVEPLGIDTPRPRFIWVLEVADPARRGVRQTAYQIVVTDDAGGLAWDSGRIASDQTVNVEYGGEPLGSGRRYHWKARVWDEQAAVSEWSESASWTMGLLKPADWRAKWIGEPVDTPWTETQSPPATM</sequence>
<dbReference type="Pfam" id="PF25788">
    <property type="entry name" value="Ig_Rha78A_N"/>
    <property type="match status" value="1"/>
</dbReference>
<organism evidence="1">
    <name type="scientific">mine drainage metagenome</name>
    <dbReference type="NCBI Taxonomy" id="410659"/>
    <lineage>
        <taxon>unclassified sequences</taxon>
        <taxon>metagenomes</taxon>
        <taxon>ecological metagenomes</taxon>
    </lineage>
</organism>
<dbReference type="InterPro" id="IPR013783">
    <property type="entry name" value="Ig-like_fold"/>
</dbReference>
<feature type="non-terminal residue" evidence="1">
    <location>
        <position position="140"/>
    </location>
</feature>
<gene>
    <name evidence="1" type="ORF">B1B_18508</name>
</gene>
<accession>T0YAR8</accession>
<dbReference type="PANTHER" id="PTHR33307:SF6">
    <property type="entry name" value="ALPHA-RHAMNOSIDASE (EUROFUNG)-RELATED"/>
    <property type="match status" value="1"/>
</dbReference>
<proteinExistence type="predicted"/>
<evidence type="ECO:0000313" key="1">
    <source>
        <dbReference type="EMBL" id="EQD30228.1"/>
    </source>
</evidence>
<reference evidence="1" key="2">
    <citation type="journal article" date="2014" name="ISME J.">
        <title>Microbial stratification in low pH oxic and suboxic macroscopic growths along an acid mine drainage.</title>
        <authorList>
            <person name="Mendez-Garcia C."/>
            <person name="Mesa V."/>
            <person name="Sprenger R.R."/>
            <person name="Richter M."/>
            <person name="Diez M.S."/>
            <person name="Solano J."/>
            <person name="Bargiela R."/>
            <person name="Golyshina O.V."/>
            <person name="Manteca A."/>
            <person name="Ramos J.L."/>
            <person name="Gallego J.R."/>
            <person name="Llorente I."/>
            <person name="Martins Dos Santos V.A."/>
            <person name="Jensen O.N."/>
            <person name="Pelaez A.I."/>
            <person name="Sanchez J."/>
            <person name="Ferrer M."/>
        </authorList>
    </citation>
    <scope>NUCLEOTIDE SEQUENCE</scope>
</reference>
<dbReference type="AlphaFoldDB" id="T0YAR8"/>